<keyword evidence="1" id="KW-0614">Plasmid</keyword>
<accession>A0A8E6L602</accession>
<proteinExistence type="predicted"/>
<name>A0A8E6L602_KLEPN</name>
<protein>
    <submittedName>
        <fullName evidence="1">Uncharacterized protein</fullName>
    </submittedName>
</protein>
<reference evidence="1" key="1">
    <citation type="submission" date="2020-09" db="EMBL/GenBank/DDBJ databases">
        <authorList>
            <person name="Zhou D."/>
            <person name="Wang L."/>
        </authorList>
    </citation>
    <scope>NUCLEOTIDE SEQUENCE</scope>
    <source>
        <plasmid evidence="1">pW09308-HI3</plasmid>
    </source>
</reference>
<dbReference type="AlphaFoldDB" id="A0A8E6L602"/>
<organism evidence="1">
    <name type="scientific">Klebsiella pneumoniae</name>
    <dbReference type="NCBI Taxonomy" id="573"/>
    <lineage>
        <taxon>Bacteria</taxon>
        <taxon>Pseudomonadati</taxon>
        <taxon>Pseudomonadota</taxon>
        <taxon>Gammaproteobacteria</taxon>
        <taxon>Enterobacterales</taxon>
        <taxon>Enterobacteriaceae</taxon>
        <taxon>Klebsiella/Raoultella group</taxon>
        <taxon>Klebsiella</taxon>
        <taxon>Klebsiella pneumoniae complex</taxon>
    </lineage>
</organism>
<evidence type="ECO:0000313" key="1">
    <source>
        <dbReference type="EMBL" id="QVQ58395.1"/>
    </source>
</evidence>
<sequence>MPNFWPVVGFLGLSTPISSGAETKNVWQGRQCTTRSL</sequence>
<dbReference type="EMBL" id="MW013145">
    <property type="protein sequence ID" value="QVQ58395.1"/>
    <property type="molecule type" value="Genomic_DNA"/>
</dbReference>
<geneLocation type="plasmid" evidence="1">
    <name>pW09308-HI3</name>
</geneLocation>